<comment type="caution">
    <text evidence="4">The sequence shown here is derived from an EMBL/GenBank/DDBJ whole genome shotgun (WGS) entry which is preliminary data.</text>
</comment>
<reference evidence="4 5" key="1">
    <citation type="submission" date="2024-11" db="EMBL/GenBank/DDBJ databases">
        <authorList>
            <person name="Heng Y.C."/>
            <person name="Lim A.C.H."/>
            <person name="Lee J.K.Y."/>
            <person name="Kittelmann S."/>
        </authorList>
    </citation>
    <scope>NUCLEOTIDE SEQUENCE [LARGE SCALE GENOMIC DNA]</scope>
    <source>
        <strain evidence="4 5">WILCCON 0185</strain>
    </source>
</reference>
<dbReference type="CDD" id="cd00093">
    <property type="entry name" value="HTH_XRE"/>
    <property type="match status" value="1"/>
</dbReference>
<dbReference type="SUPFAM" id="SSF47413">
    <property type="entry name" value="lambda repressor-like DNA-binding domains"/>
    <property type="match status" value="1"/>
</dbReference>
<dbReference type="InterPro" id="IPR001387">
    <property type="entry name" value="Cro/C1-type_HTH"/>
</dbReference>
<keyword evidence="2" id="KW-0175">Coiled coil</keyword>
<dbReference type="Pfam" id="PF01381">
    <property type="entry name" value="HTH_3"/>
    <property type="match status" value="1"/>
</dbReference>
<gene>
    <name evidence="4" type="ORF">ACJDUG_00955</name>
</gene>
<dbReference type="PANTHER" id="PTHR46558">
    <property type="entry name" value="TRACRIPTIONAL REGULATORY PROTEIN-RELATED-RELATED"/>
    <property type="match status" value="1"/>
</dbReference>
<proteinExistence type="predicted"/>
<dbReference type="Gene3D" id="1.10.260.40">
    <property type="entry name" value="lambda repressor-like DNA-binding domains"/>
    <property type="match status" value="1"/>
</dbReference>
<dbReference type="RefSeq" id="WP_406768001.1">
    <property type="nucleotide sequence ID" value="NZ_JBJHZZ010000001.1"/>
</dbReference>
<name>A0ABW8T193_9CLOT</name>
<dbReference type="PANTHER" id="PTHR46558:SF11">
    <property type="entry name" value="HTH-TYPE TRANSCRIPTIONAL REGULATOR XRE"/>
    <property type="match status" value="1"/>
</dbReference>
<dbReference type="InterPro" id="IPR010982">
    <property type="entry name" value="Lambda_DNA-bd_dom_sf"/>
</dbReference>
<evidence type="ECO:0000313" key="5">
    <source>
        <dbReference type="Proteomes" id="UP001623591"/>
    </source>
</evidence>
<keyword evidence="5" id="KW-1185">Reference proteome</keyword>
<organism evidence="4 5">
    <name type="scientific">Candidatus Clostridium stratigraminis</name>
    <dbReference type="NCBI Taxonomy" id="3381661"/>
    <lineage>
        <taxon>Bacteria</taxon>
        <taxon>Bacillati</taxon>
        <taxon>Bacillota</taxon>
        <taxon>Clostridia</taxon>
        <taxon>Eubacteriales</taxon>
        <taxon>Clostridiaceae</taxon>
        <taxon>Clostridium</taxon>
    </lineage>
</organism>
<evidence type="ECO:0000256" key="2">
    <source>
        <dbReference type="SAM" id="Coils"/>
    </source>
</evidence>
<evidence type="ECO:0000259" key="3">
    <source>
        <dbReference type="PROSITE" id="PS50943"/>
    </source>
</evidence>
<evidence type="ECO:0000313" key="4">
    <source>
        <dbReference type="EMBL" id="MFL0245543.1"/>
    </source>
</evidence>
<dbReference type="Proteomes" id="UP001623591">
    <property type="component" value="Unassembled WGS sequence"/>
</dbReference>
<dbReference type="EMBL" id="JBJHZZ010000001">
    <property type="protein sequence ID" value="MFL0245543.1"/>
    <property type="molecule type" value="Genomic_DNA"/>
</dbReference>
<sequence>MNSFGDRLKDLRQDNDLTQEELAKILNITRTALSNYENTDREPSFDLLIKIADFFNVTLDYLLCRTNLKTKYYKPSK</sequence>
<feature type="domain" description="HTH cro/C1-type" evidence="3">
    <location>
        <begin position="8"/>
        <end position="62"/>
    </location>
</feature>
<dbReference type="PROSITE" id="PS50943">
    <property type="entry name" value="HTH_CROC1"/>
    <property type="match status" value="1"/>
</dbReference>
<protein>
    <submittedName>
        <fullName evidence="4">Helix-turn-helix domain-containing protein</fullName>
    </submittedName>
</protein>
<keyword evidence="1" id="KW-0238">DNA-binding</keyword>
<dbReference type="SMART" id="SM00530">
    <property type="entry name" value="HTH_XRE"/>
    <property type="match status" value="1"/>
</dbReference>
<feature type="coiled-coil region" evidence="2">
    <location>
        <begin position="1"/>
        <end position="28"/>
    </location>
</feature>
<evidence type="ECO:0000256" key="1">
    <source>
        <dbReference type="ARBA" id="ARBA00023125"/>
    </source>
</evidence>
<accession>A0ABW8T193</accession>